<gene>
    <name evidence="4" type="ORF">ACFR9U_03375</name>
</gene>
<dbReference type="InterPro" id="IPR003736">
    <property type="entry name" value="PAAI_dom"/>
</dbReference>
<dbReference type="GO" id="GO:0016787">
    <property type="term" value="F:hydrolase activity"/>
    <property type="evidence" value="ECO:0007669"/>
    <property type="project" value="UniProtKB-KW"/>
</dbReference>
<dbReference type="InterPro" id="IPR029069">
    <property type="entry name" value="HotDog_dom_sf"/>
</dbReference>
<dbReference type="Gene3D" id="3.10.129.10">
    <property type="entry name" value="Hotdog Thioesterase"/>
    <property type="match status" value="1"/>
</dbReference>
<keyword evidence="1 4" id="KW-0378">Hydrolase</keyword>
<feature type="domain" description="Thioesterase" evidence="3">
    <location>
        <begin position="46"/>
        <end position="115"/>
    </location>
</feature>
<dbReference type="EMBL" id="JBHUDJ010000001">
    <property type="protein sequence ID" value="MFD1586011.1"/>
    <property type="molecule type" value="Genomic_DNA"/>
</dbReference>
<evidence type="ECO:0000256" key="1">
    <source>
        <dbReference type="ARBA" id="ARBA00022801"/>
    </source>
</evidence>
<dbReference type="NCBIfam" id="TIGR00369">
    <property type="entry name" value="unchar_dom_1"/>
    <property type="match status" value="1"/>
</dbReference>
<evidence type="ECO:0000313" key="5">
    <source>
        <dbReference type="Proteomes" id="UP001597119"/>
    </source>
</evidence>
<accession>A0ABD6C769</accession>
<keyword evidence="5" id="KW-1185">Reference proteome</keyword>
<dbReference type="Pfam" id="PF03061">
    <property type="entry name" value="4HBT"/>
    <property type="match status" value="1"/>
</dbReference>
<dbReference type="PANTHER" id="PTHR42856:SF1">
    <property type="entry name" value="ACYL-COENZYME A THIOESTERASE PAAI"/>
    <property type="match status" value="1"/>
</dbReference>
<reference evidence="4 5" key="1">
    <citation type="journal article" date="2019" name="Int. J. Syst. Evol. Microbiol.">
        <title>The Global Catalogue of Microorganisms (GCM) 10K type strain sequencing project: providing services to taxonomists for standard genome sequencing and annotation.</title>
        <authorList>
            <consortium name="The Broad Institute Genomics Platform"/>
            <consortium name="The Broad Institute Genome Sequencing Center for Infectious Disease"/>
            <person name="Wu L."/>
            <person name="Ma J."/>
        </authorList>
    </citation>
    <scope>NUCLEOTIDE SEQUENCE [LARGE SCALE GENOMIC DNA]</scope>
    <source>
        <strain evidence="4 5">CGMCC 1.12125</strain>
    </source>
</reference>
<evidence type="ECO:0000313" key="4">
    <source>
        <dbReference type="EMBL" id="MFD1586011.1"/>
    </source>
</evidence>
<dbReference type="AlphaFoldDB" id="A0ABD6C769"/>
<comment type="caution">
    <text evidence="4">The sequence shown here is derived from an EMBL/GenBank/DDBJ whole genome shotgun (WGS) entry which is preliminary data.</text>
</comment>
<organism evidence="4 5">
    <name type="scientific">Halorientalis brevis</name>
    <dbReference type="NCBI Taxonomy" id="1126241"/>
    <lineage>
        <taxon>Archaea</taxon>
        <taxon>Methanobacteriati</taxon>
        <taxon>Methanobacteriota</taxon>
        <taxon>Stenosarchaea group</taxon>
        <taxon>Halobacteria</taxon>
        <taxon>Halobacteriales</taxon>
        <taxon>Haloarculaceae</taxon>
        <taxon>Halorientalis</taxon>
    </lineage>
</organism>
<dbReference type="PANTHER" id="PTHR42856">
    <property type="entry name" value="ACYL-COENZYME A THIOESTERASE PAAI"/>
    <property type="match status" value="1"/>
</dbReference>
<dbReference type="InterPro" id="IPR052723">
    <property type="entry name" value="Acyl-CoA_thioesterase_PaaI"/>
</dbReference>
<evidence type="ECO:0000256" key="2">
    <source>
        <dbReference type="SAM" id="MobiDB-lite"/>
    </source>
</evidence>
<proteinExistence type="predicted"/>
<name>A0ABD6C769_9EURY</name>
<evidence type="ECO:0000259" key="3">
    <source>
        <dbReference type="Pfam" id="PF03061"/>
    </source>
</evidence>
<feature type="region of interest" description="Disordered" evidence="2">
    <location>
        <begin position="125"/>
        <end position="155"/>
    </location>
</feature>
<dbReference type="Proteomes" id="UP001597119">
    <property type="component" value="Unassembled WGS sequence"/>
</dbReference>
<dbReference type="SUPFAM" id="SSF54637">
    <property type="entry name" value="Thioesterase/thiol ester dehydrase-isomerase"/>
    <property type="match status" value="1"/>
</dbReference>
<dbReference type="RefSeq" id="WP_247376694.1">
    <property type="nucleotide sequence ID" value="NZ_JALLGV010000003.1"/>
</dbReference>
<sequence length="155" mass="16177">MDVTEMFSYMPFTDLLGIELTEAADGYAAGRVTMREELSSVPGGDVAHGGVTYSLADTVGGAAVISLSEDVSPTIDMRMDYLAPATDDLVAEAEVLRMGGSVAVASIDVWDVEDHHVATARGVYKTGGDSENTPWLDGDGVETAAENRDTAGNGD</sequence>
<dbReference type="CDD" id="cd03443">
    <property type="entry name" value="PaaI_thioesterase"/>
    <property type="match status" value="1"/>
</dbReference>
<dbReference type="EC" id="3.1.2.-" evidence="4"/>
<dbReference type="InterPro" id="IPR006683">
    <property type="entry name" value="Thioestr_dom"/>
</dbReference>
<protein>
    <submittedName>
        <fullName evidence="4">PaaI family thioesterase</fullName>
        <ecNumber evidence="4">3.1.2.-</ecNumber>
    </submittedName>
</protein>